<organism evidence="1 2">
    <name type="scientific">Rhodobacter capsulatus</name>
    <name type="common">Rhodopseudomonas capsulata</name>
    <dbReference type="NCBI Taxonomy" id="1061"/>
    <lineage>
        <taxon>Bacteria</taxon>
        <taxon>Pseudomonadati</taxon>
        <taxon>Pseudomonadota</taxon>
        <taxon>Alphaproteobacteria</taxon>
        <taxon>Rhodobacterales</taxon>
        <taxon>Rhodobacter group</taxon>
        <taxon>Rhodobacter</taxon>
    </lineage>
</organism>
<dbReference type="OrthoDB" id="6638408at2"/>
<reference evidence="1 2" key="1">
    <citation type="submission" date="2019-04" db="EMBL/GenBank/DDBJ databases">
        <title>Draft Whole-Genome sequence of the purple photosynthetic bacterium Rhodobacter capsulatus SP108 with an indigenous class A beta-lactamase.</title>
        <authorList>
            <person name="Robertson S."/>
            <person name="Meyer T.E."/>
            <person name="Kyndt J.A."/>
        </authorList>
    </citation>
    <scope>NUCLEOTIDE SEQUENCE [LARGE SCALE GENOMIC DNA]</scope>
    <source>
        <strain evidence="1 2">SP108</strain>
    </source>
</reference>
<dbReference type="RefSeq" id="WP_136909799.1">
    <property type="nucleotide sequence ID" value="NZ_SWJZ01000153.1"/>
</dbReference>
<evidence type="ECO:0000313" key="2">
    <source>
        <dbReference type="Proteomes" id="UP000310597"/>
    </source>
</evidence>
<proteinExistence type="predicted"/>
<comment type="caution">
    <text evidence="1">The sequence shown here is derived from an EMBL/GenBank/DDBJ whole genome shotgun (WGS) entry which is preliminary data.</text>
</comment>
<name>A0A4U1JK04_RHOCA</name>
<dbReference type="EMBL" id="SWJZ01000153">
    <property type="protein sequence ID" value="TKD12922.1"/>
    <property type="molecule type" value="Genomic_DNA"/>
</dbReference>
<gene>
    <name evidence="1" type="ORF">FBT96_20070</name>
</gene>
<dbReference type="Proteomes" id="UP000310597">
    <property type="component" value="Unassembled WGS sequence"/>
</dbReference>
<protein>
    <submittedName>
        <fullName evidence="1">Uncharacterized protein</fullName>
    </submittedName>
</protein>
<accession>A0A4U1JK04</accession>
<sequence length="131" mass="14356">MGYVHFDFTEIERQMRAMRDDAFVQAMSSATNDLQRQGFEAQNRFFESMLSAQIEMLRMVAEGRSPKFVGRVIGAHVGNIMINAISASTDPRALGDAMYDAMGKAIRSLAGEVEGFHSTMIEVSGEAGGRA</sequence>
<evidence type="ECO:0000313" key="1">
    <source>
        <dbReference type="EMBL" id="TKD12922.1"/>
    </source>
</evidence>
<dbReference type="AlphaFoldDB" id="A0A4U1JK04"/>